<dbReference type="Gene3D" id="2.60.40.10">
    <property type="entry name" value="Immunoglobulins"/>
    <property type="match status" value="1"/>
</dbReference>
<dbReference type="RefSeq" id="WP_093332189.1">
    <property type="nucleotide sequence ID" value="NZ_AP027363.1"/>
</dbReference>
<dbReference type="AlphaFoldDB" id="A0A1I0HV69"/>
<dbReference type="Proteomes" id="UP000199308">
    <property type="component" value="Unassembled WGS sequence"/>
</dbReference>
<accession>A0A1I0HV69</accession>
<protein>
    <recommendedName>
        <fullName evidence="2">DUF4124 domain-containing protein</fullName>
    </recommendedName>
</protein>
<name>A0A1I0HV69_THASX</name>
<dbReference type="OrthoDB" id="7062774at2"/>
<evidence type="ECO:0000256" key="1">
    <source>
        <dbReference type="SAM" id="SignalP"/>
    </source>
</evidence>
<keyword evidence="4" id="KW-1185">Reference proteome</keyword>
<gene>
    <name evidence="3" type="ORF">SAMN05660429_02955</name>
</gene>
<evidence type="ECO:0000259" key="2">
    <source>
        <dbReference type="Pfam" id="PF13511"/>
    </source>
</evidence>
<organism evidence="3 4">
    <name type="scientific">Thalassotalea agarivorans</name>
    <name type="common">Thalassomonas agarivorans</name>
    <dbReference type="NCBI Taxonomy" id="349064"/>
    <lineage>
        <taxon>Bacteria</taxon>
        <taxon>Pseudomonadati</taxon>
        <taxon>Pseudomonadota</taxon>
        <taxon>Gammaproteobacteria</taxon>
        <taxon>Alteromonadales</taxon>
        <taxon>Colwelliaceae</taxon>
        <taxon>Thalassotalea</taxon>
    </lineage>
</organism>
<dbReference type="EMBL" id="FOHK01000018">
    <property type="protein sequence ID" value="SET87969.1"/>
    <property type="molecule type" value="Genomic_DNA"/>
</dbReference>
<proteinExistence type="predicted"/>
<feature type="signal peptide" evidence="1">
    <location>
        <begin position="1"/>
        <end position="20"/>
    </location>
</feature>
<reference evidence="3 4" key="1">
    <citation type="submission" date="2016-10" db="EMBL/GenBank/DDBJ databases">
        <authorList>
            <person name="de Groot N.N."/>
        </authorList>
    </citation>
    <scope>NUCLEOTIDE SEQUENCE [LARGE SCALE GENOMIC DNA]</scope>
    <source>
        <strain evidence="3 4">DSM 19706</strain>
    </source>
</reference>
<sequence>MFKQLAFVLFCIVFAVPVNAVQAKVYVWRNEDGVLVFSDTPKPGAEEMEVESTNVVQSSVDTSILDIKKQAPKDEYTVTITQPASDATIRDNTGSVHVTGQIGPVFKRGFKIQLIVDGQPYEKPQTHTMFALRDIDRGEHQLKMQLIDTNGKVIATSEEVTFYMHRAALKKRAR</sequence>
<dbReference type="Pfam" id="PF13511">
    <property type="entry name" value="DUF4124"/>
    <property type="match status" value="1"/>
</dbReference>
<dbReference type="InterPro" id="IPR013783">
    <property type="entry name" value="Ig-like_fold"/>
</dbReference>
<keyword evidence="1" id="KW-0732">Signal</keyword>
<feature type="chain" id="PRO_5011789688" description="DUF4124 domain-containing protein" evidence="1">
    <location>
        <begin position="21"/>
        <end position="174"/>
    </location>
</feature>
<evidence type="ECO:0000313" key="3">
    <source>
        <dbReference type="EMBL" id="SET87969.1"/>
    </source>
</evidence>
<evidence type="ECO:0000313" key="4">
    <source>
        <dbReference type="Proteomes" id="UP000199308"/>
    </source>
</evidence>
<feature type="domain" description="DUF4124" evidence="2">
    <location>
        <begin position="14"/>
        <end position="54"/>
    </location>
</feature>
<dbReference type="STRING" id="349064.SAMN05660429_02955"/>
<dbReference type="InterPro" id="IPR025392">
    <property type="entry name" value="DUF4124"/>
</dbReference>